<organism evidence="7 8">
    <name type="scientific">Coleophoma crateriformis</name>
    <dbReference type="NCBI Taxonomy" id="565419"/>
    <lineage>
        <taxon>Eukaryota</taxon>
        <taxon>Fungi</taxon>
        <taxon>Dikarya</taxon>
        <taxon>Ascomycota</taxon>
        <taxon>Pezizomycotina</taxon>
        <taxon>Leotiomycetes</taxon>
        <taxon>Helotiales</taxon>
        <taxon>Dermateaceae</taxon>
        <taxon>Coleophoma</taxon>
    </lineage>
</organism>
<dbReference type="AlphaFoldDB" id="A0A3D8QJL1"/>
<dbReference type="GO" id="GO:0016020">
    <property type="term" value="C:membrane"/>
    <property type="evidence" value="ECO:0007669"/>
    <property type="project" value="UniProtKB-SubCell"/>
</dbReference>
<name>A0A3D8QJL1_9HELO</name>
<dbReference type="SMART" id="SM01417">
    <property type="entry name" value="Solute_trans_a"/>
    <property type="match status" value="1"/>
</dbReference>
<keyword evidence="3 6" id="KW-1133">Transmembrane helix</keyword>
<evidence type="ECO:0000313" key="7">
    <source>
        <dbReference type="EMBL" id="RDW61624.1"/>
    </source>
</evidence>
<feature type="transmembrane region" description="Helical" evidence="6">
    <location>
        <begin position="221"/>
        <end position="245"/>
    </location>
</feature>
<dbReference type="Pfam" id="PF03619">
    <property type="entry name" value="Solute_trans_a"/>
    <property type="match status" value="1"/>
</dbReference>
<evidence type="ECO:0000256" key="5">
    <source>
        <dbReference type="SAM" id="MobiDB-lite"/>
    </source>
</evidence>
<protein>
    <submittedName>
        <fullName evidence="7">Putative transmembrane protein 34</fullName>
    </submittedName>
</protein>
<dbReference type="InterPro" id="IPR005178">
    <property type="entry name" value="Ostalpha/TMEM184C"/>
</dbReference>
<comment type="caution">
    <text evidence="7">The sequence shown here is derived from an EMBL/GenBank/DDBJ whole genome shotgun (WGS) entry which is preliminary data.</text>
</comment>
<feature type="transmembrane region" description="Helical" evidence="6">
    <location>
        <begin position="32"/>
        <end position="53"/>
    </location>
</feature>
<accession>A0A3D8QJL1</accession>
<feature type="transmembrane region" description="Helical" evidence="6">
    <location>
        <begin position="188"/>
        <end position="209"/>
    </location>
</feature>
<feature type="transmembrane region" description="Helical" evidence="6">
    <location>
        <begin position="109"/>
        <end position="135"/>
    </location>
</feature>
<comment type="subcellular location">
    <subcellularLocation>
        <location evidence="1">Membrane</location>
        <topology evidence="1">Multi-pass membrane protein</topology>
    </subcellularLocation>
</comment>
<reference evidence="7 8" key="1">
    <citation type="journal article" date="2018" name="IMA Fungus">
        <title>IMA Genome-F 9: Draft genome sequence of Annulohypoxylon stygium, Aspergillus mulundensis, Berkeleyomyces basicola (syn. Thielaviopsis basicola), Ceratocystis smalleyi, two Cercospora beticola strains, Coleophoma cylindrospora, Fusarium fracticaudum, Phialophora cf. hyalina, and Morchella septimelata.</title>
        <authorList>
            <person name="Wingfield B.D."/>
            <person name="Bills G.F."/>
            <person name="Dong Y."/>
            <person name="Huang W."/>
            <person name="Nel W.J."/>
            <person name="Swalarsk-Parry B.S."/>
            <person name="Vaghefi N."/>
            <person name="Wilken P.M."/>
            <person name="An Z."/>
            <person name="de Beer Z.W."/>
            <person name="De Vos L."/>
            <person name="Chen L."/>
            <person name="Duong T.A."/>
            <person name="Gao Y."/>
            <person name="Hammerbacher A."/>
            <person name="Kikkert J.R."/>
            <person name="Li Y."/>
            <person name="Li H."/>
            <person name="Li K."/>
            <person name="Li Q."/>
            <person name="Liu X."/>
            <person name="Ma X."/>
            <person name="Naidoo K."/>
            <person name="Pethybridge S.J."/>
            <person name="Sun J."/>
            <person name="Steenkamp E.T."/>
            <person name="van der Nest M.A."/>
            <person name="van Wyk S."/>
            <person name="Wingfield M.J."/>
            <person name="Xiong C."/>
            <person name="Yue Q."/>
            <person name="Zhang X."/>
        </authorList>
    </citation>
    <scope>NUCLEOTIDE SEQUENCE [LARGE SCALE GENOMIC DNA]</scope>
    <source>
        <strain evidence="7 8">BP5796</strain>
    </source>
</reference>
<evidence type="ECO:0000256" key="4">
    <source>
        <dbReference type="ARBA" id="ARBA00023136"/>
    </source>
</evidence>
<evidence type="ECO:0000313" key="8">
    <source>
        <dbReference type="Proteomes" id="UP000256328"/>
    </source>
</evidence>
<sequence length="607" mass="67955">MGFNTTCNATLDNMLIGASEEIIVGNLTFHNLAILIAAACSFIAVLVSFYLIWMHALHYTKPYEQRQQVAPAFPPCLALMVLSIIRILLMIPVYAVASFLELYFYTNEIYFAVISDCYEAFAIASFFALLCHYVAPNLHDQKEYFRSITAKPWVLPVNWLAKCCGGERGIFRTPRSGLTWFNIIWTGIYQYCFIRVAMTITAVVTQYFGRYCESSDSPVFAHVWILVIESIAVSFAMYFIIQFYIQLRKDLAPHSPFLKVAAIKLIIFLSFWQSFMISFLTSSSLNIITPSSLIAYPDIQIGIPALLQCVEMALFSFLHIFAFPWAPYANNAAPTKYPMSPTSGSPSGNMIGPKQGGFLGLKAFVDALNPWDMVKAFARGMRWLFIGVKHREQDPSYQNATFNLNTDNENDMTLQPTGGKEGKFIAGELPIANEFRRSKFGMPMSTPARGRSDEAAGLITNAQPNPLNSASSGYVPARQRYDADGQDISDGMYHVRPAQDNPHKFMSMNPEPNQQIGMALSGEPGPYQAYVSPNAYEQPPSQVYLEQLRQERRLQQEAASRQWPQAPKPITPITEDDEYSQSSGNPHVHNALWGNGPQPGNLNHGAF</sequence>
<keyword evidence="2 6" id="KW-0812">Transmembrane</keyword>
<evidence type="ECO:0000256" key="1">
    <source>
        <dbReference type="ARBA" id="ARBA00004141"/>
    </source>
</evidence>
<gene>
    <name evidence="7" type="ORF">BP5796_11516</name>
</gene>
<feature type="transmembrane region" description="Helical" evidence="6">
    <location>
        <begin position="73"/>
        <end position="97"/>
    </location>
</feature>
<evidence type="ECO:0000256" key="2">
    <source>
        <dbReference type="ARBA" id="ARBA00022692"/>
    </source>
</evidence>
<evidence type="ECO:0000256" key="3">
    <source>
        <dbReference type="ARBA" id="ARBA00022989"/>
    </source>
</evidence>
<feature type="region of interest" description="Disordered" evidence="5">
    <location>
        <begin position="553"/>
        <end position="607"/>
    </location>
</feature>
<dbReference type="PANTHER" id="PTHR23423">
    <property type="entry name" value="ORGANIC SOLUTE TRANSPORTER-RELATED"/>
    <property type="match status" value="1"/>
</dbReference>
<dbReference type="EMBL" id="PDLN01000018">
    <property type="protein sequence ID" value="RDW61624.1"/>
    <property type="molecule type" value="Genomic_DNA"/>
</dbReference>
<evidence type="ECO:0000256" key="6">
    <source>
        <dbReference type="SAM" id="Phobius"/>
    </source>
</evidence>
<proteinExistence type="predicted"/>
<feature type="transmembrane region" description="Helical" evidence="6">
    <location>
        <begin position="257"/>
        <end position="281"/>
    </location>
</feature>
<keyword evidence="4 6" id="KW-0472">Membrane</keyword>
<keyword evidence="8" id="KW-1185">Reference proteome</keyword>
<dbReference type="Proteomes" id="UP000256328">
    <property type="component" value="Unassembled WGS sequence"/>
</dbReference>
<dbReference type="OrthoDB" id="5348404at2759"/>